<reference evidence="6" key="2">
    <citation type="submission" date="2023-06" db="EMBL/GenBank/DDBJ databases">
        <authorList>
            <person name="Ma L."/>
            <person name="Liu K.-W."/>
            <person name="Li Z."/>
            <person name="Hsiao Y.-Y."/>
            <person name="Qi Y."/>
            <person name="Fu T."/>
            <person name="Tang G."/>
            <person name="Zhang D."/>
            <person name="Sun W.-H."/>
            <person name="Liu D.-K."/>
            <person name="Li Y."/>
            <person name="Chen G.-Z."/>
            <person name="Liu X.-D."/>
            <person name="Liao X.-Y."/>
            <person name="Jiang Y.-T."/>
            <person name="Yu X."/>
            <person name="Hao Y."/>
            <person name="Huang J."/>
            <person name="Zhao X.-W."/>
            <person name="Ke S."/>
            <person name="Chen Y.-Y."/>
            <person name="Wu W.-L."/>
            <person name="Hsu J.-L."/>
            <person name="Lin Y.-F."/>
            <person name="Huang M.-D."/>
            <person name="Li C.-Y."/>
            <person name="Huang L."/>
            <person name="Wang Z.-W."/>
            <person name="Zhao X."/>
            <person name="Zhong W.-Y."/>
            <person name="Peng D.-H."/>
            <person name="Ahmad S."/>
            <person name="Lan S."/>
            <person name="Zhang J.-S."/>
            <person name="Tsai W.-C."/>
            <person name="Van De Peer Y."/>
            <person name="Liu Z.-J."/>
        </authorList>
    </citation>
    <scope>NUCLEOTIDE SEQUENCE</scope>
    <source>
        <strain evidence="6">SCP</strain>
        <tissue evidence="6">Leaves</tissue>
    </source>
</reference>
<feature type="repeat" description="WD" evidence="5">
    <location>
        <begin position="358"/>
        <end position="395"/>
    </location>
</feature>
<keyword evidence="3 5" id="KW-0853">WD repeat</keyword>
<sequence length="395" mass="42025">MTALSDGCLDMHLPEADDEVASDIDGDEADDSIHTFTGHTGEIYTIACSPADALVVSTGGGDDKGFLWKIGHADWGFELQGHKDSISAVAFSADGQFLASGSLDGLVQVWDTYSGNLKCKLEGPGEGIEWIKWHPKGHVVLAGSEDYSVWMWNTDNNAYKTFFGHGSPVTCGDFTPDGKTICTGSDDVSLRIWSPKSGETIHVVRGHPYHTEGLTCMAITPDSTVAITGSKDGSVHMVNIKTGKVINSLAAHTDSVECIGLSPSRPWAATGGMDGKLIIWDLQHSSPRGTCNHDVHLQSPSILSSTVSIPDLSLALLSVQEGVSCLLWLGTTNYVATGCVDGKVRVWDCHSGTCLRMFRGHAGPIQAVAVSVGGEYLVSVSIDGTARVFEIAEFR</sequence>
<dbReference type="PANTHER" id="PTHR19857:SF8">
    <property type="entry name" value="ANGIO-ASSOCIATED MIGRATORY CELL PROTEIN"/>
    <property type="match status" value="1"/>
</dbReference>
<dbReference type="FunFam" id="2.130.10.10:FF:000074">
    <property type="entry name" value="Angio-associated migratory cell protein-like protein"/>
    <property type="match status" value="1"/>
</dbReference>
<dbReference type="InterPro" id="IPR001680">
    <property type="entry name" value="WD40_rpt"/>
</dbReference>
<evidence type="ECO:0000256" key="3">
    <source>
        <dbReference type="ARBA" id="ARBA00022574"/>
    </source>
</evidence>
<evidence type="ECO:0000256" key="1">
    <source>
        <dbReference type="ARBA" id="ARBA00004496"/>
    </source>
</evidence>
<dbReference type="Gene3D" id="2.130.10.10">
    <property type="entry name" value="YVTN repeat-like/Quinoprotein amine dehydrogenase"/>
    <property type="match status" value="1"/>
</dbReference>
<dbReference type="PROSITE" id="PS50082">
    <property type="entry name" value="WD_REPEATS_2"/>
    <property type="match status" value="7"/>
</dbReference>
<dbReference type="SUPFAM" id="SSF50978">
    <property type="entry name" value="WD40 repeat-like"/>
    <property type="match status" value="1"/>
</dbReference>
<feature type="repeat" description="WD" evidence="5">
    <location>
        <begin position="316"/>
        <end position="357"/>
    </location>
</feature>
<dbReference type="AlphaFoldDB" id="A0AAV9BGH0"/>
<dbReference type="CDD" id="cd00200">
    <property type="entry name" value="WD40"/>
    <property type="match status" value="1"/>
</dbReference>
<feature type="repeat" description="WD" evidence="5">
    <location>
        <begin position="162"/>
        <end position="203"/>
    </location>
</feature>
<dbReference type="Proteomes" id="UP001179952">
    <property type="component" value="Unassembled WGS sequence"/>
</dbReference>
<reference evidence="6" key="1">
    <citation type="journal article" date="2023" name="Nat. Commun.">
        <title>Diploid and tetraploid genomes of Acorus and the evolution of monocots.</title>
        <authorList>
            <person name="Ma L."/>
            <person name="Liu K.W."/>
            <person name="Li Z."/>
            <person name="Hsiao Y.Y."/>
            <person name="Qi Y."/>
            <person name="Fu T."/>
            <person name="Tang G.D."/>
            <person name="Zhang D."/>
            <person name="Sun W.H."/>
            <person name="Liu D.K."/>
            <person name="Li Y."/>
            <person name="Chen G.Z."/>
            <person name="Liu X.D."/>
            <person name="Liao X.Y."/>
            <person name="Jiang Y.T."/>
            <person name="Yu X."/>
            <person name="Hao Y."/>
            <person name="Huang J."/>
            <person name="Zhao X.W."/>
            <person name="Ke S."/>
            <person name="Chen Y.Y."/>
            <person name="Wu W.L."/>
            <person name="Hsu J.L."/>
            <person name="Lin Y.F."/>
            <person name="Huang M.D."/>
            <person name="Li C.Y."/>
            <person name="Huang L."/>
            <person name="Wang Z.W."/>
            <person name="Zhao X."/>
            <person name="Zhong W.Y."/>
            <person name="Peng D.H."/>
            <person name="Ahmad S."/>
            <person name="Lan S."/>
            <person name="Zhang J.S."/>
            <person name="Tsai W.C."/>
            <person name="Van de Peer Y."/>
            <person name="Liu Z.J."/>
        </authorList>
    </citation>
    <scope>NUCLEOTIDE SEQUENCE</scope>
    <source>
        <strain evidence="6">SCP</strain>
    </source>
</reference>
<evidence type="ECO:0000313" key="7">
    <source>
        <dbReference type="Proteomes" id="UP001179952"/>
    </source>
</evidence>
<dbReference type="InterPro" id="IPR051179">
    <property type="entry name" value="WD_repeat_multifunction"/>
</dbReference>
<evidence type="ECO:0000256" key="5">
    <source>
        <dbReference type="PROSITE-ProRule" id="PRU00221"/>
    </source>
</evidence>
<evidence type="ECO:0000256" key="4">
    <source>
        <dbReference type="ARBA" id="ARBA00022737"/>
    </source>
</evidence>
<dbReference type="PROSITE" id="PS00678">
    <property type="entry name" value="WD_REPEATS_1"/>
    <property type="match status" value="2"/>
</dbReference>
<comment type="subcellular location">
    <subcellularLocation>
        <location evidence="1">Cytoplasm</location>
    </subcellularLocation>
</comment>
<dbReference type="PANTHER" id="PTHR19857">
    <property type="entry name" value="MITOCHONDRIAL DIVISION PROTEIN 1-RELATED"/>
    <property type="match status" value="1"/>
</dbReference>
<protein>
    <recommendedName>
        <fullName evidence="8">Angio-associated migratory cell protein</fullName>
    </recommendedName>
</protein>
<feature type="repeat" description="WD" evidence="5">
    <location>
        <begin position="121"/>
        <end position="162"/>
    </location>
</feature>
<dbReference type="EMBL" id="JAUJYN010000003">
    <property type="protein sequence ID" value="KAK1275197.1"/>
    <property type="molecule type" value="Genomic_DNA"/>
</dbReference>
<evidence type="ECO:0000256" key="2">
    <source>
        <dbReference type="ARBA" id="ARBA00022490"/>
    </source>
</evidence>
<dbReference type="InterPro" id="IPR019775">
    <property type="entry name" value="WD40_repeat_CS"/>
</dbReference>
<organism evidence="6 7">
    <name type="scientific">Acorus gramineus</name>
    <name type="common">Dwarf sweet flag</name>
    <dbReference type="NCBI Taxonomy" id="55184"/>
    <lineage>
        <taxon>Eukaryota</taxon>
        <taxon>Viridiplantae</taxon>
        <taxon>Streptophyta</taxon>
        <taxon>Embryophyta</taxon>
        <taxon>Tracheophyta</taxon>
        <taxon>Spermatophyta</taxon>
        <taxon>Magnoliopsida</taxon>
        <taxon>Liliopsida</taxon>
        <taxon>Acoraceae</taxon>
        <taxon>Acorus</taxon>
    </lineage>
</organism>
<accession>A0AAV9BGH0</accession>
<dbReference type="InterPro" id="IPR020472">
    <property type="entry name" value="WD40_PAC1"/>
</dbReference>
<dbReference type="PROSITE" id="PS50294">
    <property type="entry name" value="WD_REPEATS_REGION"/>
    <property type="match status" value="4"/>
</dbReference>
<evidence type="ECO:0000313" key="6">
    <source>
        <dbReference type="EMBL" id="KAK1275197.1"/>
    </source>
</evidence>
<keyword evidence="2" id="KW-0963">Cytoplasm</keyword>
<keyword evidence="7" id="KW-1185">Reference proteome</keyword>
<gene>
    <name evidence="6" type="ORF">QJS04_geneDACA004018</name>
</gene>
<evidence type="ECO:0008006" key="8">
    <source>
        <dbReference type="Google" id="ProtNLM"/>
    </source>
</evidence>
<dbReference type="GO" id="GO:0005737">
    <property type="term" value="C:cytoplasm"/>
    <property type="evidence" value="ECO:0007669"/>
    <property type="project" value="UniProtKB-SubCell"/>
</dbReference>
<feature type="repeat" description="WD" evidence="5">
    <location>
        <begin position="249"/>
        <end position="290"/>
    </location>
</feature>
<name>A0AAV9BGH0_ACOGR</name>
<dbReference type="InterPro" id="IPR015943">
    <property type="entry name" value="WD40/YVTN_repeat-like_dom_sf"/>
</dbReference>
<feature type="repeat" description="WD" evidence="5">
    <location>
        <begin position="79"/>
        <end position="120"/>
    </location>
</feature>
<keyword evidence="4" id="KW-0677">Repeat</keyword>
<proteinExistence type="predicted"/>
<comment type="caution">
    <text evidence="6">The sequence shown here is derived from an EMBL/GenBank/DDBJ whole genome shotgun (WGS) entry which is preliminary data.</text>
</comment>
<dbReference type="InterPro" id="IPR036322">
    <property type="entry name" value="WD40_repeat_dom_sf"/>
</dbReference>
<feature type="repeat" description="WD" evidence="5">
    <location>
        <begin position="207"/>
        <end position="248"/>
    </location>
</feature>
<dbReference type="SMART" id="SM00320">
    <property type="entry name" value="WD40"/>
    <property type="match status" value="8"/>
</dbReference>
<dbReference type="PRINTS" id="PR00320">
    <property type="entry name" value="GPROTEINBRPT"/>
</dbReference>
<dbReference type="Pfam" id="PF00400">
    <property type="entry name" value="WD40"/>
    <property type="match status" value="8"/>
</dbReference>